<evidence type="ECO:0000313" key="1">
    <source>
        <dbReference type="EMBL" id="ABC62114.1"/>
    </source>
</evidence>
<accession>Q2NDX7</accession>
<organism evidence="1 2">
    <name type="scientific">Erythrobacter litoralis (strain HTCC2594)</name>
    <dbReference type="NCBI Taxonomy" id="314225"/>
    <lineage>
        <taxon>Bacteria</taxon>
        <taxon>Pseudomonadati</taxon>
        <taxon>Pseudomonadota</taxon>
        <taxon>Alphaproteobacteria</taxon>
        <taxon>Sphingomonadales</taxon>
        <taxon>Erythrobacteraceae</taxon>
        <taxon>Erythrobacter/Porphyrobacter group</taxon>
        <taxon>Erythrobacter</taxon>
    </lineage>
</organism>
<evidence type="ECO:0000313" key="2">
    <source>
        <dbReference type="Proteomes" id="UP000008808"/>
    </source>
</evidence>
<dbReference type="KEGG" id="eli:ELI_00110"/>
<reference evidence="2" key="1">
    <citation type="journal article" date="2009" name="J. Bacteriol.">
        <title>Complete genome sequence of Erythrobacter litoralis HTCC2594.</title>
        <authorList>
            <person name="Oh H.M."/>
            <person name="Giovannoni S.J."/>
            <person name="Ferriera S."/>
            <person name="Johnson J."/>
            <person name="Cho J.C."/>
        </authorList>
    </citation>
    <scope>NUCLEOTIDE SEQUENCE [LARGE SCALE GENOMIC DNA]</scope>
    <source>
        <strain evidence="2">HTCC2594</strain>
    </source>
</reference>
<name>Q2NDX7_ERYLH</name>
<dbReference type="Proteomes" id="UP000008808">
    <property type="component" value="Chromosome"/>
</dbReference>
<dbReference type="HOGENOM" id="CLU_2915428_0_0_5"/>
<dbReference type="EMBL" id="CP000157">
    <property type="protein sequence ID" value="ABC62114.1"/>
    <property type="molecule type" value="Genomic_DNA"/>
</dbReference>
<sequence length="61" mass="6665">MTVEQENFCTKAVQSQRGELPLMETEHAWHRGLDLDKAVDIAGSNQPSVAGFHGAKFPVAN</sequence>
<gene>
    <name evidence="1" type="ordered locus">ELI_00110</name>
</gene>
<protein>
    <submittedName>
        <fullName evidence="1">Uncharacterized protein</fullName>
    </submittedName>
</protein>
<dbReference type="AlphaFoldDB" id="Q2NDX7"/>
<keyword evidence="2" id="KW-1185">Reference proteome</keyword>
<proteinExistence type="predicted"/>